<protein>
    <submittedName>
        <fullName evidence="1">Uncharacterized protein</fullName>
    </submittedName>
</protein>
<evidence type="ECO:0000313" key="1">
    <source>
        <dbReference type="EMBL" id="KAJ0043161.1"/>
    </source>
</evidence>
<name>A0ACC0YXL7_9ROSI</name>
<comment type="caution">
    <text evidence="1">The sequence shown here is derived from an EMBL/GenBank/DDBJ whole genome shotgun (WGS) entry which is preliminary data.</text>
</comment>
<organism evidence="1 2">
    <name type="scientific">Pistacia integerrima</name>
    <dbReference type="NCBI Taxonomy" id="434235"/>
    <lineage>
        <taxon>Eukaryota</taxon>
        <taxon>Viridiplantae</taxon>
        <taxon>Streptophyta</taxon>
        <taxon>Embryophyta</taxon>
        <taxon>Tracheophyta</taxon>
        <taxon>Spermatophyta</taxon>
        <taxon>Magnoliopsida</taxon>
        <taxon>eudicotyledons</taxon>
        <taxon>Gunneridae</taxon>
        <taxon>Pentapetalae</taxon>
        <taxon>rosids</taxon>
        <taxon>malvids</taxon>
        <taxon>Sapindales</taxon>
        <taxon>Anacardiaceae</taxon>
        <taxon>Pistacia</taxon>
    </lineage>
</organism>
<proteinExistence type="predicted"/>
<reference evidence="2" key="1">
    <citation type="journal article" date="2023" name="G3 (Bethesda)">
        <title>Genome assembly and association tests identify interacting loci associated with vigor, precocity, and sex in interspecific pistachio rootstocks.</title>
        <authorList>
            <person name="Palmer W."/>
            <person name="Jacygrad E."/>
            <person name="Sagayaradj S."/>
            <person name="Cavanaugh K."/>
            <person name="Han R."/>
            <person name="Bertier L."/>
            <person name="Beede B."/>
            <person name="Kafkas S."/>
            <person name="Golino D."/>
            <person name="Preece J."/>
            <person name="Michelmore R."/>
        </authorList>
    </citation>
    <scope>NUCLEOTIDE SEQUENCE [LARGE SCALE GENOMIC DNA]</scope>
</reference>
<dbReference type="Proteomes" id="UP001163603">
    <property type="component" value="Chromosome 4"/>
</dbReference>
<dbReference type="EMBL" id="CM047739">
    <property type="protein sequence ID" value="KAJ0043161.1"/>
    <property type="molecule type" value="Genomic_DNA"/>
</dbReference>
<gene>
    <name evidence="1" type="ORF">Pint_17566</name>
</gene>
<evidence type="ECO:0000313" key="2">
    <source>
        <dbReference type="Proteomes" id="UP001163603"/>
    </source>
</evidence>
<accession>A0ACC0YXL7</accession>
<sequence length="275" mass="30174">MEDAIVLYPSPGRGHLVTMVELGKLILSNYPCFSIFIIIPTAPFETAVTDDCIAVVSTATPSITFHHLPPVALPQNAFSSPKDFPALMYQLATLNNPSLHQTLLQLSKHSKLKAFIIDFFCNASFQVSSSLNIPTYYYFTSGTNGLAVFVYFPTIHKSTTKSLKEIDDMKLHVPGSPSFPAKDMPEAMLDREATVYQCFMDTAINMTKCAGLIVNSGWWVQPELEKRVTELLDSDKGRAVREQVKAMRDGAAAAMTEGGTSHVALAKLAESFKQG</sequence>
<keyword evidence="2" id="KW-1185">Reference proteome</keyword>